<dbReference type="PANTHER" id="PTHR30604">
    <property type="entry name" value="PROTEIN TRANSPORT PROTEIN HOFQ"/>
    <property type="match status" value="1"/>
</dbReference>
<keyword evidence="4" id="KW-0732">Signal</keyword>
<evidence type="ECO:0000256" key="3">
    <source>
        <dbReference type="ARBA" id="ARBA00023237"/>
    </source>
</evidence>
<dbReference type="AlphaFoldDB" id="A0A1H7LVH2"/>
<evidence type="ECO:0000313" key="6">
    <source>
        <dbReference type="EMBL" id="SEL02718.1"/>
    </source>
</evidence>
<keyword evidence="7" id="KW-1185">Reference proteome</keyword>
<dbReference type="Pfam" id="PF03958">
    <property type="entry name" value="Secretin_N"/>
    <property type="match status" value="1"/>
</dbReference>
<accession>A0A1H7LVH2</accession>
<dbReference type="InterPro" id="IPR051808">
    <property type="entry name" value="Type_IV_pilus_biogenesis"/>
</dbReference>
<proteinExistence type="predicted"/>
<evidence type="ECO:0000256" key="1">
    <source>
        <dbReference type="ARBA" id="ARBA00022448"/>
    </source>
</evidence>
<keyword evidence="2" id="KW-0472">Membrane</keyword>
<evidence type="ECO:0000259" key="5">
    <source>
        <dbReference type="SMART" id="SM00965"/>
    </source>
</evidence>
<name>A0A1H7LVH2_STIAU</name>
<dbReference type="OrthoDB" id="9779724at2"/>
<feature type="signal peptide" evidence="4">
    <location>
        <begin position="1"/>
        <end position="20"/>
    </location>
</feature>
<dbReference type="RefSeq" id="WP_075005933.1">
    <property type="nucleotide sequence ID" value="NZ_FOAP01000003.1"/>
</dbReference>
<feature type="domain" description="Secretin/TonB short N-terminal" evidence="5">
    <location>
        <begin position="52"/>
        <end position="100"/>
    </location>
</feature>
<dbReference type="EMBL" id="FOAP01000003">
    <property type="protein sequence ID" value="SEL02718.1"/>
    <property type="molecule type" value="Genomic_DNA"/>
</dbReference>
<dbReference type="SMART" id="SM00965">
    <property type="entry name" value="STN"/>
    <property type="match status" value="1"/>
</dbReference>
<organism evidence="6 7">
    <name type="scientific">Stigmatella aurantiaca</name>
    <dbReference type="NCBI Taxonomy" id="41"/>
    <lineage>
        <taxon>Bacteria</taxon>
        <taxon>Pseudomonadati</taxon>
        <taxon>Myxococcota</taxon>
        <taxon>Myxococcia</taxon>
        <taxon>Myxococcales</taxon>
        <taxon>Cystobacterineae</taxon>
        <taxon>Archangiaceae</taxon>
        <taxon>Stigmatella</taxon>
    </lineage>
</organism>
<keyword evidence="3" id="KW-0998">Cell outer membrane</keyword>
<protein>
    <submittedName>
        <fullName evidence="6">Type IV pilus assembly protein PilQ</fullName>
    </submittedName>
</protein>
<dbReference type="InterPro" id="IPR005644">
    <property type="entry name" value="NolW-like"/>
</dbReference>
<dbReference type="Gene3D" id="3.30.1370.120">
    <property type="match status" value="1"/>
</dbReference>
<evidence type="ECO:0000313" key="7">
    <source>
        <dbReference type="Proteomes" id="UP000182719"/>
    </source>
</evidence>
<dbReference type="InterPro" id="IPR038591">
    <property type="entry name" value="NolW-like_sf"/>
</dbReference>
<reference evidence="7" key="1">
    <citation type="submission" date="2016-10" db="EMBL/GenBank/DDBJ databases">
        <authorList>
            <person name="Varghese N."/>
            <person name="Submissions S."/>
        </authorList>
    </citation>
    <scope>NUCLEOTIDE SEQUENCE [LARGE SCALE GENOMIC DNA]</scope>
    <source>
        <strain evidence="7">DSM 17044</strain>
    </source>
</reference>
<sequence>MSRIGALFAALLVLASPSLAAPPKAESKRIHLDVVRADLHDVLRMLADVGRLNLVVSEQVKGQVTLKLKNVPWREALDVVLASKGLGQEIQGNVLRVAPLKELAEEAAARTQVKQAREDAAPLKTYFIPVSHARAAELLPHVQAQLSPRGRASVDARTNTLIVTDVEPVTLP</sequence>
<evidence type="ECO:0000256" key="2">
    <source>
        <dbReference type="ARBA" id="ARBA00023136"/>
    </source>
</evidence>
<keyword evidence="1" id="KW-0813">Transport</keyword>
<gene>
    <name evidence="6" type="ORF">SAMN05444354_103346</name>
</gene>
<dbReference type="InterPro" id="IPR011662">
    <property type="entry name" value="Secretin/TonB_short_N"/>
</dbReference>
<evidence type="ECO:0000256" key="4">
    <source>
        <dbReference type="SAM" id="SignalP"/>
    </source>
</evidence>
<feature type="chain" id="PRO_5010231173" evidence="4">
    <location>
        <begin position="21"/>
        <end position="172"/>
    </location>
</feature>
<dbReference type="GO" id="GO:0019867">
    <property type="term" value="C:outer membrane"/>
    <property type="evidence" value="ECO:0007669"/>
    <property type="project" value="InterPro"/>
</dbReference>
<dbReference type="PANTHER" id="PTHR30604:SF1">
    <property type="entry name" value="DNA UTILIZATION PROTEIN HOFQ"/>
    <property type="match status" value="1"/>
</dbReference>
<dbReference type="Proteomes" id="UP000182719">
    <property type="component" value="Unassembled WGS sequence"/>
</dbReference>
<dbReference type="Pfam" id="PF07660">
    <property type="entry name" value="STN"/>
    <property type="match status" value="1"/>
</dbReference>
<dbReference type="Gene3D" id="3.30.1370.130">
    <property type="match status" value="1"/>
</dbReference>